<dbReference type="CDD" id="cd01745">
    <property type="entry name" value="GATase1_2"/>
    <property type="match status" value="1"/>
</dbReference>
<keyword evidence="2" id="KW-1185">Reference proteome</keyword>
<dbReference type="PANTHER" id="PTHR43235:SF1">
    <property type="entry name" value="GLUTAMINE AMIDOTRANSFERASE PB2B2.05-RELATED"/>
    <property type="match status" value="1"/>
</dbReference>
<dbReference type="Proteomes" id="UP001612915">
    <property type="component" value="Unassembled WGS sequence"/>
</dbReference>
<comment type="caution">
    <text evidence="1">The sequence shown here is derived from an EMBL/GenBank/DDBJ whole genome shotgun (WGS) entry which is preliminary data.</text>
</comment>
<dbReference type="Pfam" id="PF07722">
    <property type="entry name" value="Peptidase_C26"/>
    <property type="match status" value="1"/>
</dbReference>
<dbReference type="GO" id="GO:0016787">
    <property type="term" value="F:hydrolase activity"/>
    <property type="evidence" value="ECO:0007669"/>
    <property type="project" value="UniProtKB-KW"/>
</dbReference>
<accession>A0ABW8AQK3</accession>
<evidence type="ECO:0000313" key="1">
    <source>
        <dbReference type="EMBL" id="MFI7588650.1"/>
    </source>
</evidence>
<dbReference type="RefSeq" id="WP_398282560.1">
    <property type="nucleotide sequence ID" value="NZ_JBITLV010000005.1"/>
</dbReference>
<dbReference type="PANTHER" id="PTHR43235">
    <property type="entry name" value="GLUTAMINE AMIDOTRANSFERASE PB2B2.05-RELATED"/>
    <property type="match status" value="1"/>
</dbReference>
<dbReference type="Gene3D" id="3.40.50.880">
    <property type="match status" value="1"/>
</dbReference>
<protein>
    <submittedName>
        <fullName evidence="1">Gamma-glutamyl-gamma-aminobutyrate hydrolase family protein</fullName>
    </submittedName>
</protein>
<dbReference type="SUPFAM" id="SSF52317">
    <property type="entry name" value="Class I glutamine amidotransferase-like"/>
    <property type="match status" value="1"/>
</dbReference>
<keyword evidence="1" id="KW-0378">Hydrolase</keyword>
<dbReference type="InterPro" id="IPR044668">
    <property type="entry name" value="PuuD-like"/>
</dbReference>
<name>A0ABW8AQK3_9ACTN</name>
<reference evidence="1 2" key="1">
    <citation type="submission" date="2024-10" db="EMBL/GenBank/DDBJ databases">
        <title>The Natural Products Discovery Center: Release of the First 8490 Sequenced Strains for Exploring Actinobacteria Biosynthetic Diversity.</title>
        <authorList>
            <person name="Kalkreuter E."/>
            <person name="Kautsar S.A."/>
            <person name="Yang D."/>
            <person name="Bader C.D."/>
            <person name="Teijaro C.N."/>
            <person name="Fluegel L."/>
            <person name="Davis C.M."/>
            <person name="Simpson J.R."/>
            <person name="Lauterbach L."/>
            <person name="Steele A.D."/>
            <person name="Gui C."/>
            <person name="Meng S."/>
            <person name="Li G."/>
            <person name="Viehrig K."/>
            <person name="Ye F."/>
            <person name="Su P."/>
            <person name="Kiefer A.F."/>
            <person name="Nichols A."/>
            <person name="Cepeda A.J."/>
            <person name="Yan W."/>
            <person name="Fan B."/>
            <person name="Jiang Y."/>
            <person name="Adhikari A."/>
            <person name="Zheng C.-J."/>
            <person name="Schuster L."/>
            <person name="Cowan T.M."/>
            <person name="Smanski M.J."/>
            <person name="Chevrette M.G."/>
            <person name="De Carvalho L.P.S."/>
            <person name="Shen B."/>
        </authorList>
    </citation>
    <scope>NUCLEOTIDE SEQUENCE [LARGE SCALE GENOMIC DNA]</scope>
    <source>
        <strain evidence="1 2">NPDC049639</strain>
    </source>
</reference>
<dbReference type="PROSITE" id="PS51273">
    <property type="entry name" value="GATASE_TYPE_1"/>
    <property type="match status" value="1"/>
</dbReference>
<gene>
    <name evidence="1" type="ORF">ACIB24_16385</name>
</gene>
<dbReference type="InterPro" id="IPR011697">
    <property type="entry name" value="Peptidase_C26"/>
</dbReference>
<sequence length="238" mass="24529">MAAPLIGITTYREPAHWGVWHGVTTDLLPAAYADSVRAAGGLPVLLPSVPGVEAALARLDGLVLAGGADVDPARYGADAHERTGAPRAQRDDAELALLAAAEAADVPVLAVCRGVQVLNVARGGTLTQHVPELVGHEDHNPAPGVYGHPEVHVHSGTRLEALLGASAAGGLKVACHHHQAVERLGRGLVVVARSSDGVVEAVEDPGRDFLLGVQWHPEEGEDGGIFAGLVEAASRRPV</sequence>
<organism evidence="1 2">
    <name type="scientific">Spongisporangium articulatum</name>
    <dbReference type="NCBI Taxonomy" id="3362603"/>
    <lineage>
        <taxon>Bacteria</taxon>
        <taxon>Bacillati</taxon>
        <taxon>Actinomycetota</taxon>
        <taxon>Actinomycetes</taxon>
        <taxon>Kineosporiales</taxon>
        <taxon>Kineosporiaceae</taxon>
        <taxon>Spongisporangium</taxon>
    </lineage>
</organism>
<proteinExistence type="predicted"/>
<dbReference type="EMBL" id="JBITLV010000005">
    <property type="protein sequence ID" value="MFI7588650.1"/>
    <property type="molecule type" value="Genomic_DNA"/>
</dbReference>
<evidence type="ECO:0000313" key="2">
    <source>
        <dbReference type="Proteomes" id="UP001612915"/>
    </source>
</evidence>
<dbReference type="InterPro" id="IPR029062">
    <property type="entry name" value="Class_I_gatase-like"/>
</dbReference>